<dbReference type="PANTHER" id="PTHR34200">
    <property type="entry name" value="DENTIN SIALOPHOSPHOPROTEIN-LIKE ISOFORM X1"/>
    <property type="match status" value="1"/>
</dbReference>
<evidence type="ECO:0000256" key="1">
    <source>
        <dbReference type="SAM" id="MobiDB-lite"/>
    </source>
</evidence>
<dbReference type="AlphaFoldDB" id="A0AAP0RSU6"/>
<proteinExistence type="predicted"/>
<protein>
    <recommendedName>
        <fullName evidence="4">DUF7356 domain-containing protein</fullName>
    </recommendedName>
</protein>
<feature type="region of interest" description="Disordered" evidence="1">
    <location>
        <begin position="40"/>
        <end position="78"/>
    </location>
</feature>
<evidence type="ECO:0000256" key="3">
    <source>
        <dbReference type="SAM" id="SignalP"/>
    </source>
</evidence>
<feature type="compositionally biased region" description="Polar residues" evidence="1">
    <location>
        <begin position="55"/>
        <end position="68"/>
    </location>
</feature>
<dbReference type="Pfam" id="PF24053">
    <property type="entry name" value="DUF7356"/>
    <property type="match status" value="1"/>
</dbReference>
<feature type="region of interest" description="Disordered" evidence="1">
    <location>
        <begin position="248"/>
        <end position="294"/>
    </location>
</feature>
<organism evidence="5 6">
    <name type="scientific">Liquidambar formosana</name>
    <name type="common">Formosan gum</name>
    <dbReference type="NCBI Taxonomy" id="63359"/>
    <lineage>
        <taxon>Eukaryota</taxon>
        <taxon>Viridiplantae</taxon>
        <taxon>Streptophyta</taxon>
        <taxon>Embryophyta</taxon>
        <taxon>Tracheophyta</taxon>
        <taxon>Spermatophyta</taxon>
        <taxon>Magnoliopsida</taxon>
        <taxon>eudicotyledons</taxon>
        <taxon>Gunneridae</taxon>
        <taxon>Pentapetalae</taxon>
        <taxon>Saxifragales</taxon>
        <taxon>Altingiaceae</taxon>
        <taxon>Liquidambar</taxon>
    </lineage>
</organism>
<dbReference type="PANTHER" id="PTHR34200:SF2">
    <property type="entry name" value="TRANSMEMBRANE PROTEIN"/>
    <property type="match status" value="1"/>
</dbReference>
<name>A0AAP0RSU6_LIQFO</name>
<keyword evidence="2" id="KW-0812">Transmembrane</keyword>
<keyword evidence="6" id="KW-1185">Reference proteome</keyword>
<accession>A0AAP0RSU6</accession>
<dbReference type="EMBL" id="JBBPBK010000006">
    <property type="protein sequence ID" value="KAK9284100.1"/>
    <property type="molecule type" value="Genomic_DNA"/>
</dbReference>
<evidence type="ECO:0000313" key="6">
    <source>
        <dbReference type="Proteomes" id="UP001415857"/>
    </source>
</evidence>
<comment type="caution">
    <text evidence="5">The sequence shown here is derived from an EMBL/GenBank/DDBJ whole genome shotgun (WGS) entry which is preliminary data.</text>
</comment>
<feature type="chain" id="PRO_5042881624" description="DUF7356 domain-containing protein" evidence="3">
    <location>
        <begin position="25"/>
        <end position="294"/>
    </location>
</feature>
<feature type="transmembrane region" description="Helical" evidence="2">
    <location>
        <begin position="195"/>
        <end position="213"/>
    </location>
</feature>
<gene>
    <name evidence="5" type="ORF">L1049_012360</name>
</gene>
<keyword evidence="2" id="KW-1133">Transmembrane helix</keyword>
<feature type="compositionally biased region" description="Polar residues" evidence="1">
    <location>
        <begin position="272"/>
        <end position="286"/>
    </location>
</feature>
<keyword evidence="3" id="KW-0732">Signal</keyword>
<evidence type="ECO:0000313" key="5">
    <source>
        <dbReference type="EMBL" id="KAK9284100.1"/>
    </source>
</evidence>
<evidence type="ECO:0000259" key="4">
    <source>
        <dbReference type="Pfam" id="PF24053"/>
    </source>
</evidence>
<dbReference type="Proteomes" id="UP001415857">
    <property type="component" value="Unassembled WGS sequence"/>
</dbReference>
<evidence type="ECO:0000256" key="2">
    <source>
        <dbReference type="SAM" id="Phobius"/>
    </source>
</evidence>
<feature type="signal peptide" evidence="3">
    <location>
        <begin position="1"/>
        <end position="24"/>
    </location>
</feature>
<keyword evidence="2" id="KW-0472">Membrane</keyword>
<dbReference type="InterPro" id="IPR055780">
    <property type="entry name" value="DUF7356"/>
</dbReference>
<sequence length="294" mass="31667">MRMIRKRVFVVLLLVLIVAHGSEAASLLQKVRKLIGVAPNKKPDEIAPSPGPGLSVNSDPNRTDTPATSPEPDPIDGLTNERCKKSFDSCHKGSITACIQPAGGAHEELWLLVQNGGESTLKVNGIIKPSNTSLKEMQIPKHHAKKINISATAGKIQSVVLNAGNGDCMILMGASQGNKFTWFPSYAAQVTPIHGAYLLSFTALLIGGIWACCKWGKRGRQVDGIPYQELEMGQPDSPLAINVETAEGWDQGWDDDWDEEKAVKSPGGNHGENVSANGHSKSSNGNGWEKEWDD</sequence>
<feature type="domain" description="DUF7356" evidence="4">
    <location>
        <begin position="79"/>
        <end position="174"/>
    </location>
</feature>
<reference evidence="5 6" key="1">
    <citation type="journal article" date="2024" name="Plant J.">
        <title>Genome sequences and population genomics reveal climatic adaptation and genomic divergence between two closely related sweetgum species.</title>
        <authorList>
            <person name="Xu W.Q."/>
            <person name="Ren C.Q."/>
            <person name="Zhang X.Y."/>
            <person name="Comes H.P."/>
            <person name="Liu X.H."/>
            <person name="Li Y.G."/>
            <person name="Kettle C.J."/>
            <person name="Jalonen R."/>
            <person name="Gaisberger H."/>
            <person name="Ma Y.Z."/>
            <person name="Qiu Y.X."/>
        </authorList>
    </citation>
    <scope>NUCLEOTIDE SEQUENCE [LARGE SCALE GENOMIC DNA]</scope>
    <source>
        <strain evidence="5">Hangzhou</strain>
    </source>
</reference>